<name>A0A0L0SNY1_ALLM3</name>
<evidence type="ECO:0000313" key="1">
    <source>
        <dbReference type="EMBL" id="KNE64202.1"/>
    </source>
</evidence>
<gene>
    <name evidence="1" type="ORF">AMAG_09246</name>
</gene>
<dbReference type="OrthoDB" id="2822793at2759"/>
<proteinExistence type="predicted"/>
<accession>A0A0L0SNY1</accession>
<reference evidence="1 2" key="1">
    <citation type="submission" date="2009-11" db="EMBL/GenBank/DDBJ databases">
        <title>Annotation of Allomyces macrogynus ATCC 38327.</title>
        <authorList>
            <consortium name="The Broad Institute Genome Sequencing Platform"/>
            <person name="Russ C."/>
            <person name="Cuomo C."/>
            <person name="Burger G."/>
            <person name="Gray M.W."/>
            <person name="Holland P.W.H."/>
            <person name="King N."/>
            <person name="Lang F.B.F."/>
            <person name="Roger A.J."/>
            <person name="Ruiz-Trillo I."/>
            <person name="Young S.K."/>
            <person name="Zeng Q."/>
            <person name="Gargeya S."/>
            <person name="Fitzgerald M."/>
            <person name="Haas B."/>
            <person name="Abouelleil A."/>
            <person name="Alvarado L."/>
            <person name="Arachchi H.M."/>
            <person name="Berlin A."/>
            <person name="Chapman S.B."/>
            <person name="Gearin G."/>
            <person name="Goldberg J."/>
            <person name="Griggs A."/>
            <person name="Gujja S."/>
            <person name="Hansen M."/>
            <person name="Heiman D."/>
            <person name="Howarth C."/>
            <person name="Larimer J."/>
            <person name="Lui A."/>
            <person name="MacDonald P.J.P."/>
            <person name="McCowen C."/>
            <person name="Montmayeur A."/>
            <person name="Murphy C."/>
            <person name="Neiman D."/>
            <person name="Pearson M."/>
            <person name="Priest M."/>
            <person name="Roberts A."/>
            <person name="Saif S."/>
            <person name="Shea T."/>
            <person name="Sisk P."/>
            <person name="Stolte C."/>
            <person name="Sykes S."/>
            <person name="Wortman J."/>
            <person name="Nusbaum C."/>
            <person name="Birren B."/>
        </authorList>
    </citation>
    <scope>NUCLEOTIDE SEQUENCE [LARGE SCALE GENOMIC DNA]</scope>
    <source>
        <strain evidence="1 2">ATCC 38327</strain>
    </source>
</reference>
<dbReference type="AlphaFoldDB" id="A0A0L0SNY1"/>
<reference evidence="2" key="2">
    <citation type="submission" date="2009-11" db="EMBL/GenBank/DDBJ databases">
        <title>The Genome Sequence of Allomyces macrogynus strain ATCC 38327.</title>
        <authorList>
            <consortium name="The Broad Institute Genome Sequencing Platform"/>
            <person name="Russ C."/>
            <person name="Cuomo C."/>
            <person name="Shea T."/>
            <person name="Young S.K."/>
            <person name="Zeng Q."/>
            <person name="Koehrsen M."/>
            <person name="Haas B."/>
            <person name="Borodovsky M."/>
            <person name="Guigo R."/>
            <person name="Alvarado L."/>
            <person name="Berlin A."/>
            <person name="Borenstein D."/>
            <person name="Chen Z."/>
            <person name="Engels R."/>
            <person name="Freedman E."/>
            <person name="Gellesch M."/>
            <person name="Goldberg J."/>
            <person name="Griggs A."/>
            <person name="Gujja S."/>
            <person name="Heiman D."/>
            <person name="Hepburn T."/>
            <person name="Howarth C."/>
            <person name="Jen D."/>
            <person name="Larson L."/>
            <person name="Lewis B."/>
            <person name="Mehta T."/>
            <person name="Park D."/>
            <person name="Pearson M."/>
            <person name="Roberts A."/>
            <person name="Saif S."/>
            <person name="Shenoy N."/>
            <person name="Sisk P."/>
            <person name="Stolte C."/>
            <person name="Sykes S."/>
            <person name="Walk T."/>
            <person name="White J."/>
            <person name="Yandava C."/>
            <person name="Burger G."/>
            <person name="Gray M.W."/>
            <person name="Holland P.W.H."/>
            <person name="King N."/>
            <person name="Lang F.B.F."/>
            <person name="Roger A.J."/>
            <person name="Ruiz-Trillo I."/>
            <person name="Lander E."/>
            <person name="Nusbaum C."/>
        </authorList>
    </citation>
    <scope>NUCLEOTIDE SEQUENCE [LARGE SCALE GENOMIC DNA]</scope>
    <source>
        <strain evidence="2">ATCC 38327</strain>
    </source>
</reference>
<dbReference type="Proteomes" id="UP000054350">
    <property type="component" value="Unassembled WGS sequence"/>
</dbReference>
<dbReference type="VEuPathDB" id="FungiDB:AMAG_09246"/>
<dbReference type="EMBL" id="GG745344">
    <property type="protein sequence ID" value="KNE64202.1"/>
    <property type="molecule type" value="Genomic_DNA"/>
</dbReference>
<sequence length="398" mass="43135">MTAVDHVEPTDAAAPVAATKVAAPLTAQGVFQQSIVLQAAAASQGIQVRLLTPDEVPRALRINNKAREDVEIMVAKKHAHNRGEWYSMANDGSDAYGSINDDWETIFVRDSGGRRAAVHVPAASEVTVRALSTQVFVSESFKVMHDNGQSEDTIVVENKTPRPISVHVTPYMNVNDPNGEWYLVEPGTNSRWTRTDAQMVIVKHDETKRDAVLAEPGSKIEFVGPEPLVLMPTDEDTKIKVSNKTKETVEVQVTNYSGGSKKWYTLAPGASDTWARGSKRWEGVLVRAGDRVVGAYVQAGTHVAVLNVDRGLSVPKLETIEQQADPKSILFHNATDAPVSAFVSKLAGEKGDDAWFSVAPGETEQWSRVGPEVLAVRHADGPRVGVAVKLGAKVVLHQ</sequence>
<protein>
    <submittedName>
        <fullName evidence="1">Uncharacterized protein</fullName>
    </submittedName>
</protein>
<evidence type="ECO:0000313" key="2">
    <source>
        <dbReference type="Proteomes" id="UP000054350"/>
    </source>
</evidence>
<keyword evidence="2" id="KW-1185">Reference proteome</keyword>
<organism evidence="1 2">
    <name type="scientific">Allomyces macrogynus (strain ATCC 38327)</name>
    <name type="common">Allomyces javanicus var. macrogynus</name>
    <dbReference type="NCBI Taxonomy" id="578462"/>
    <lineage>
        <taxon>Eukaryota</taxon>
        <taxon>Fungi</taxon>
        <taxon>Fungi incertae sedis</taxon>
        <taxon>Blastocladiomycota</taxon>
        <taxon>Blastocladiomycetes</taxon>
        <taxon>Blastocladiales</taxon>
        <taxon>Blastocladiaceae</taxon>
        <taxon>Allomyces</taxon>
    </lineage>
</organism>